<keyword evidence="2" id="KW-1185">Reference proteome</keyword>
<reference evidence="1 2" key="1">
    <citation type="submission" date="2022-07" db="EMBL/GenBank/DDBJ databases">
        <title>Genome-wide signatures of adaptation to extreme environments.</title>
        <authorList>
            <person name="Cho C.H."/>
            <person name="Yoon H.S."/>
        </authorList>
    </citation>
    <scope>NUCLEOTIDE SEQUENCE [LARGE SCALE GENOMIC DNA]</scope>
    <source>
        <strain evidence="1 2">108.79 E11</strain>
    </source>
</reference>
<protein>
    <submittedName>
        <fullName evidence="1">Uncharacterized protein</fullName>
    </submittedName>
</protein>
<organism evidence="1 2">
    <name type="scientific">Galdieria yellowstonensis</name>
    <dbReference type="NCBI Taxonomy" id="3028027"/>
    <lineage>
        <taxon>Eukaryota</taxon>
        <taxon>Rhodophyta</taxon>
        <taxon>Bangiophyceae</taxon>
        <taxon>Galdieriales</taxon>
        <taxon>Galdieriaceae</taxon>
        <taxon>Galdieria</taxon>
    </lineage>
</organism>
<accession>A0AAV9I844</accession>
<sequence length="420" mass="48991">MTRICVRCGFASPCGSFFETRAFHKSACHNSSFYGNRTFRKQPQRNVLYFVAGFGNLRCTIESLNTKQAPVQYVSLAKELQTALIKLFKEKSSDSLEQLLAGDCVWKNCIKTVKGRQEIINEFRGIISFVVEPSLYVVESCNNRLHSFDSIPNRKAVFEWTVSATWPIFWKPVVTYSGHSLVMWNEHGLVSYMEDFPTYSPWKILWNVLYSIRYLYFAVVADPPENVCNGRKLIRSTRRYSLWEEVSHVRWEYTNSHPLETRKGVFSCFPVLPAEVFTDKFTRNETIFWTTPLFFLVDFNALPEEKMTWSFPYPIRFSSSQVDLQQGVRWKRISAGRRVASKAWLGDITREQLSKVVEDFVRCLKEDGVLKETDSKEHLEIWWSHSNSYLGFNRWGQLALAMYRNSVVDTSFIHCYIPSE</sequence>
<evidence type="ECO:0000313" key="1">
    <source>
        <dbReference type="EMBL" id="KAK4523512.1"/>
    </source>
</evidence>
<dbReference type="SUPFAM" id="SSF54427">
    <property type="entry name" value="NTF2-like"/>
    <property type="match status" value="1"/>
</dbReference>
<dbReference type="EMBL" id="JANCYU010000016">
    <property type="protein sequence ID" value="KAK4523512.1"/>
    <property type="molecule type" value="Genomic_DNA"/>
</dbReference>
<proteinExistence type="predicted"/>
<gene>
    <name evidence="1" type="ORF">GAYE_PCTG69G1408</name>
</gene>
<evidence type="ECO:0000313" key="2">
    <source>
        <dbReference type="Proteomes" id="UP001300502"/>
    </source>
</evidence>
<dbReference type="InterPro" id="IPR032710">
    <property type="entry name" value="NTF2-like_dom_sf"/>
</dbReference>
<dbReference type="Proteomes" id="UP001300502">
    <property type="component" value="Unassembled WGS sequence"/>
</dbReference>
<name>A0AAV9I844_9RHOD</name>
<comment type="caution">
    <text evidence="1">The sequence shown here is derived from an EMBL/GenBank/DDBJ whole genome shotgun (WGS) entry which is preliminary data.</text>
</comment>
<dbReference type="AlphaFoldDB" id="A0AAV9I844"/>